<evidence type="ECO:0000256" key="4">
    <source>
        <dbReference type="ARBA" id="ARBA00013244"/>
    </source>
</evidence>
<keyword evidence="7 11" id="KW-0319">Glycerol metabolism</keyword>
<evidence type="ECO:0000256" key="9">
    <source>
        <dbReference type="ARBA" id="ARBA00023315"/>
    </source>
</evidence>
<dbReference type="NCBIfam" id="TIGR02946">
    <property type="entry name" value="acyl_WS_DGAT"/>
    <property type="match status" value="1"/>
</dbReference>
<dbReference type="GO" id="GO:0001666">
    <property type="term" value="P:response to hypoxia"/>
    <property type="evidence" value="ECO:0007669"/>
    <property type="project" value="TreeGrafter"/>
</dbReference>
<evidence type="ECO:0000256" key="11">
    <source>
        <dbReference type="RuleBase" id="RU361241"/>
    </source>
</evidence>
<comment type="pathway">
    <text evidence="1 11">Glycerolipid metabolism; triacylglycerol biosynthesis.</text>
</comment>
<dbReference type="InterPro" id="IPR045034">
    <property type="entry name" value="O-acyltransferase_WSD1-like"/>
</dbReference>
<dbReference type="PANTHER" id="PTHR31650">
    <property type="entry name" value="O-ACYLTRANSFERASE (WSD1-LIKE) FAMILY PROTEIN"/>
    <property type="match status" value="1"/>
</dbReference>
<dbReference type="GO" id="GO:0006071">
    <property type="term" value="P:glycerol metabolic process"/>
    <property type="evidence" value="ECO:0007669"/>
    <property type="project" value="UniProtKB-KW"/>
</dbReference>
<comment type="caution">
    <text evidence="14">The sequence shown here is derived from an EMBL/GenBank/DDBJ whole genome shotgun (WGS) entry which is preliminary data.</text>
</comment>
<gene>
    <name evidence="14" type="ORF">Mkiyose1413_30320</name>
</gene>
<dbReference type="GO" id="GO:0051701">
    <property type="term" value="P:biological process involved in interaction with host"/>
    <property type="evidence" value="ECO:0007669"/>
    <property type="project" value="TreeGrafter"/>
</dbReference>
<dbReference type="GO" id="GO:0005886">
    <property type="term" value="C:plasma membrane"/>
    <property type="evidence" value="ECO:0007669"/>
    <property type="project" value="TreeGrafter"/>
</dbReference>
<keyword evidence="5 11" id="KW-0444">Lipid biosynthesis</keyword>
<dbReference type="Gene3D" id="3.30.559.10">
    <property type="entry name" value="Chloramphenicol acetyltransferase-like domain"/>
    <property type="match status" value="1"/>
</dbReference>
<keyword evidence="15" id="KW-1185">Reference proteome</keyword>
<dbReference type="Pfam" id="PF03007">
    <property type="entry name" value="WS_DGAT_cat"/>
    <property type="match status" value="1"/>
</dbReference>
<dbReference type="InterPro" id="IPR023213">
    <property type="entry name" value="CAT-like_dom_sf"/>
</dbReference>
<keyword evidence="6 11" id="KW-0808">Transferase</keyword>
<comment type="similarity">
    <text evidence="3 11">Belongs to the long-chain O-acyltransferase family.</text>
</comment>
<organism evidence="14 15">
    <name type="scientific">Mycobacterium kiyosense</name>
    <dbReference type="NCBI Taxonomy" id="2871094"/>
    <lineage>
        <taxon>Bacteria</taxon>
        <taxon>Bacillati</taxon>
        <taxon>Actinomycetota</taxon>
        <taxon>Actinomycetes</taxon>
        <taxon>Mycobacteriales</taxon>
        <taxon>Mycobacteriaceae</taxon>
        <taxon>Mycobacterium</taxon>
    </lineage>
</organism>
<evidence type="ECO:0000256" key="6">
    <source>
        <dbReference type="ARBA" id="ARBA00022679"/>
    </source>
</evidence>
<dbReference type="Pfam" id="PF06974">
    <property type="entry name" value="WS_DGAT_C"/>
    <property type="match status" value="1"/>
</dbReference>
<dbReference type="PANTHER" id="PTHR31650:SF1">
    <property type="entry name" value="WAX ESTER SYNTHASE_DIACYLGLYCEROL ACYLTRANSFERASE 4-RELATED"/>
    <property type="match status" value="1"/>
</dbReference>
<evidence type="ECO:0000256" key="7">
    <source>
        <dbReference type="ARBA" id="ARBA00022798"/>
    </source>
</evidence>
<evidence type="ECO:0000313" key="14">
    <source>
        <dbReference type="EMBL" id="GLD31149.1"/>
    </source>
</evidence>
<evidence type="ECO:0000256" key="5">
    <source>
        <dbReference type="ARBA" id="ARBA00022516"/>
    </source>
</evidence>
<dbReference type="InterPro" id="IPR014292">
    <property type="entry name" value="Acyl_transf_WS/DGAT"/>
</dbReference>
<evidence type="ECO:0000259" key="12">
    <source>
        <dbReference type="Pfam" id="PF03007"/>
    </source>
</evidence>
<comment type="catalytic activity">
    <reaction evidence="10 11">
        <text>an acyl-CoA + a 1,2-diacyl-sn-glycerol = a triacyl-sn-glycerol + CoA</text>
        <dbReference type="Rhea" id="RHEA:10868"/>
        <dbReference type="ChEBI" id="CHEBI:17815"/>
        <dbReference type="ChEBI" id="CHEBI:57287"/>
        <dbReference type="ChEBI" id="CHEBI:58342"/>
        <dbReference type="ChEBI" id="CHEBI:64615"/>
        <dbReference type="EC" id="2.3.1.20"/>
    </reaction>
</comment>
<comment type="pathway">
    <text evidence="2">Lipid metabolism.</text>
</comment>
<dbReference type="Proteomes" id="UP001064782">
    <property type="component" value="Unassembled WGS sequence"/>
</dbReference>
<dbReference type="InterPro" id="IPR009721">
    <property type="entry name" value="O-acyltransferase_WSD1_C"/>
</dbReference>
<evidence type="ECO:0000313" key="15">
    <source>
        <dbReference type="Proteomes" id="UP001064782"/>
    </source>
</evidence>
<dbReference type="SUPFAM" id="SSF52777">
    <property type="entry name" value="CoA-dependent acyltransferases"/>
    <property type="match status" value="1"/>
</dbReference>
<reference evidence="14" key="1">
    <citation type="submission" date="2022-08" db="EMBL/GenBank/DDBJ databases">
        <title>Mycobacterium kiyosense sp. nov., scotochromogenic slow-glowing species isolated from respiratory specimens.</title>
        <authorList>
            <person name="Fukano H."/>
            <person name="Kazumi Y."/>
            <person name="Sakagami N."/>
            <person name="Ato M."/>
            <person name="Mitarai S."/>
            <person name="Hoshino Y."/>
        </authorList>
    </citation>
    <scope>NUCLEOTIDE SEQUENCE</scope>
    <source>
        <strain evidence="14">1413</strain>
    </source>
</reference>
<evidence type="ECO:0000256" key="2">
    <source>
        <dbReference type="ARBA" id="ARBA00005189"/>
    </source>
</evidence>
<evidence type="ECO:0000259" key="13">
    <source>
        <dbReference type="Pfam" id="PF06974"/>
    </source>
</evidence>
<evidence type="ECO:0000256" key="10">
    <source>
        <dbReference type="ARBA" id="ARBA00048109"/>
    </source>
</evidence>
<proteinExistence type="inferred from homology"/>
<protein>
    <recommendedName>
        <fullName evidence="4 11">Diacylglycerol O-acyltransferase</fullName>
        <ecNumber evidence="4 11">2.3.1.20</ecNumber>
    </recommendedName>
</protein>
<accession>A0A9P3Q8S7</accession>
<evidence type="ECO:0000256" key="8">
    <source>
        <dbReference type="ARBA" id="ARBA00023098"/>
    </source>
</evidence>
<dbReference type="InterPro" id="IPR004255">
    <property type="entry name" value="O-acyltransferase_WSD1_N"/>
</dbReference>
<feature type="domain" description="O-acyltransferase WSD1-like N-terminal" evidence="12">
    <location>
        <begin position="30"/>
        <end position="285"/>
    </location>
</feature>
<dbReference type="EMBL" id="BRZI01000021">
    <property type="protein sequence ID" value="GLD31149.1"/>
    <property type="molecule type" value="Genomic_DNA"/>
</dbReference>
<dbReference type="AlphaFoldDB" id="A0A9P3Q8S7"/>
<sequence>MCETPQLAITTAAICGSDFGQRGKYMKLIAPADSMFLLGESREHPMHVGSLQLFQPPEGADEDFVTEAYESMLSRTDIQPTFRKHPAFVGPVTNLAWAIDRDVELDYHFRRSALPRPGRVRELLEVCSRWHGSLLDRHRPLWEAHLVEGLSDGRYAVYTKFHHSLMDGVSAMRLMQRAFTADPNDDEIRVPWELKPRHKPDRDGDSSALRSLTSALGSAAGLAPSTLSLARAALLEQQLTFPFRAPKSMFNVRIGGARRIAAQSWPLERIFEVKKAADVSFNDVVLAMSAGALRTYLIEQNALPDAPLIAMVPVSLRKEGTEGSGNSVGTVLCNLNTDVEDAGQRLRGINSSMTEQKQLFNQLPQVQQLALSAFLTGGLFLGLIPGFIRTAPPPFNIVISNVPGSKEKMYWRGAQMVGNYPLSITLDGQAMNITVTNNADNLDFGLVGARGSVPHLQRMLSHLDTSLKDLERAVGV</sequence>
<dbReference type="GO" id="GO:0019432">
    <property type="term" value="P:triglyceride biosynthetic process"/>
    <property type="evidence" value="ECO:0007669"/>
    <property type="project" value="TreeGrafter"/>
</dbReference>
<dbReference type="GO" id="GO:0004144">
    <property type="term" value="F:diacylglycerol O-acyltransferase activity"/>
    <property type="evidence" value="ECO:0007669"/>
    <property type="project" value="UniProtKB-EC"/>
</dbReference>
<evidence type="ECO:0000256" key="1">
    <source>
        <dbReference type="ARBA" id="ARBA00004771"/>
    </source>
</evidence>
<dbReference type="GO" id="GO:0071731">
    <property type="term" value="P:response to nitric oxide"/>
    <property type="evidence" value="ECO:0007669"/>
    <property type="project" value="TreeGrafter"/>
</dbReference>
<feature type="domain" description="O-acyltransferase WSD1 C-terminal" evidence="13">
    <location>
        <begin position="325"/>
        <end position="470"/>
    </location>
</feature>
<name>A0A9P3Q8S7_9MYCO</name>
<dbReference type="EC" id="2.3.1.20" evidence="4 11"/>
<evidence type="ECO:0000256" key="3">
    <source>
        <dbReference type="ARBA" id="ARBA00009587"/>
    </source>
</evidence>
<keyword evidence="8 11" id="KW-0443">Lipid metabolism</keyword>
<keyword evidence="9 11" id="KW-0012">Acyltransferase</keyword>